<sequence length="48" mass="5452">MHTNANYNTLAHELGHNFGGLHDRNTENLPNSAEYNYGSTWPAHQSLR</sequence>
<proteinExistence type="predicted"/>
<feature type="compositionally biased region" description="Polar residues" evidence="1">
    <location>
        <begin position="27"/>
        <end position="48"/>
    </location>
</feature>
<name>A0A2U8E224_9BACT</name>
<dbReference type="RefSeq" id="WP_108824553.1">
    <property type="nucleotide sequence ID" value="NZ_CP023004.1"/>
</dbReference>
<dbReference type="SUPFAM" id="SSF55486">
    <property type="entry name" value="Metalloproteases ('zincins'), catalytic domain"/>
    <property type="match status" value="1"/>
</dbReference>
<dbReference type="Gene3D" id="3.40.390.10">
    <property type="entry name" value="Collagenase (Catalytic Domain)"/>
    <property type="match status" value="1"/>
</dbReference>
<evidence type="ECO:0000313" key="3">
    <source>
        <dbReference type="Proteomes" id="UP000244896"/>
    </source>
</evidence>
<dbReference type="OrthoDB" id="3976083at2"/>
<feature type="region of interest" description="Disordered" evidence="1">
    <location>
        <begin position="22"/>
        <end position="48"/>
    </location>
</feature>
<keyword evidence="3" id="KW-1185">Reference proteome</keyword>
<protein>
    <submittedName>
        <fullName evidence="2">Uncharacterized protein</fullName>
    </submittedName>
</protein>
<dbReference type="GO" id="GO:0008237">
    <property type="term" value="F:metallopeptidase activity"/>
    <property type="evidence" value="ECO:0007669"/>
    <property type="project" value="InterPro"/>
</dbReference>
<dbReference type="Proteomes" id="UP000244896">
    <property type="component" value="Chromosome"/>
</dbReference>
<dbReference type="EMBL" id="CP023004">
    <property type="protein sequence ID" value="AWI08744.1"/>
    <property type="molecule type" value="Genomic_DNA"/>
</dbReference>
<evidence type="ECO:0000256" key="1">
    <source>
        <dbReference type="SAM" id="MobiDB-lite"/>
    </source>
</evidence>
<accession>A0A2U8E224</accession>
<organism evidence="2 3">
    <name type="scientific">Ereboglobus luteus</name>
    <dbReference type="NCBI Taxonomy" id="1796921"/>
    <lineage>
        <taxon>Bacteria</taxon>
        <taxon>Pseudomonadati</taxon>
        <taxon>Verrucomicrobiota</taxon>
        <taxon>Opitutia</taxon>
        <taxon>Opitutales</taxon>
        <taxon>Opitutaceae</taxon>
        <taxon>Ereboglobus</taxon>
    </lineage>
</organism>
<evidence type="ECO:0000313" key="2">
    <source>
        <dbReference type="EMBL" id="AWI08744.1"/>
    </source>
</evidence>
<dbReference type="KEGG" id="elut:CKA38_05285"/>
<dbReference type="Pfam" id="PF13574">
    <property type="entry name" value="Reprolysin_2"/>
    <property type="match status" value="1"/>
</dbReference>
<reference evidence="2 3" key="1">
    <citation type="journal article" date="2018" name="Syst. Appl. Microbiol.">
        <title>Ereboglobus luteus gen. nov. sp. nov. from cockroach guts, and new insights into the oxygen relationship of the genera Opitutus and Didymococcus (Verrucomicrobia: Opitutaceae).</title>
        <authorList>
            <person name="Tegtmeier D."/>
            <person name="Belitz A."/>
            <person name="Radek R."/>
            <person name="Heimerl T."/>
            <person name="Brune A."/>
        </authorList>
    </citation>
    <scope>NUCLEOTIDE SEQUENCE [LARGE SCALE GENOMIC DNA]</scope>
    <source>
        <strain evidence="2 3">Ho45</strain>
    </source>
</reference>
<dbReference type="InterPro" id="IPR024079">
    <property type="entry name" value="MetalloPept_cat_dom_sf"/>
</dbReference>
<gene>
    <name evidence="2" type="ORF">CKA38_05285</name>
</gene>
<dbReference type="AlphaFoldDB" id="A0A2U8E224"/>